<dbReference type="AlphaFoldDB" id="A0ABD3HSV9"/>
<dbReference type="Proteomes" id="UP001633002">
    <property type="component" value="Unassembled WGS sequence"/>
</dbReference>
<keyword evidence="2" id="KW-1185">Reference proteome</keyword>
<gene>
    <name evidence="1" type="ORF">R1sor_007006</name>
</gene>
<dbReference type="CDD" id="cd01650">
    <property type="entry name" value="RT_nLTR_like"/>
    <property type="match status" value="1"/>
</dbReference>
<sequence>MTIEAVRAIGGPVGKDLLEMALAFWEGEQITWKQQQGVIKLLPKEGDKELIKNWSPIYLLNLGYKIIAKLMANRLKEILPKLVDRQQKGFVQGRSITDNVMAYKAGLVQGATAKLHVGGSFSREIPLERGVRQGCPLAPLLFAIATQPLMLILKKAEEDGKIHGLKLKGNTSLLQTLFADDSVKEEDQRDFILAKIKKKLGNWQYKLLSFAGRVTAVKHILRSTPVHIIACLSLQKQTLDEMEAAYRRFLWGDNNDGNPKVPMIAWSQVQKPKGQGGLGLDAFRLTSRATRLRQVAKLLLDPNEEWVQAAELTVRTVNNRGREARCRDTWTVQDLMLLAPPKRIPGAPTVTGLLEAWNMARKSLRVQELVRLNKETPVLQYIFLAESQDWITTDEAIE</sequence>
<accession>A0ABD3HSV9</accession>
<dbReference type="PANTHER" id="PTHR31635">
    <property type="entry name" value="REVERSE TRANSCRIPTASE DOMAIN-CONTAINING PROTEIN-RELATED"/>
    <property type="match status" value="1"/>
</dbReference>
<comment type="caution">
    <text evidence="1">The sequence shown here is derived from an EMBL/GenBank/DDBJ whole genome shotgun (WGS) entry which is preliminary data.</text>
</comment>
<reference evidence="1 2" key="1">
    <citation type="submission" date="2024-09" db="EMBL/GenBank/DDBJ databases">
        <title>Chromosome-scale assembly of Riccia sorocarpa.</title>
        <authorList>
            <person name="Paukszto L."/>
        </authorList>
    </citation>
    <scope>NUCLEOTIDE SEQUENCE [LARGE SCALE GENOMIC DNA]</scope>
    <source>
        <strain evidence="1">LP-2024</strain>
        <tissue evidence="1">Aerial parts of the thallus</tissue>
    </source>
</reference>
<dbReference type="PANTHER" id="PTHR31635:SF196">
    <property type="entry name" value="REVERSE TRANSCRIPTASE DOMAIN-CONTAINING PROTEIN-RELATED"/>
    <property type="match status" value="1"/>
</dbReference>
<evidence type="ECO:0000313" key="1">
    <source>
        <dbReference type="EMBL" id="KAL3693355.1"/>
    </source>
</evidence>
<evidence type="ECO:0000313" key="2">
    <source>
        <dbReference type="Proteomes" id="UP001633002"/>
    </source>
</evidence>
<dbReference type="EMBL" id="JBJQOH010000003">
    <property type="protein sequence ID" value="KAL3693355.1"/>
    <property type="molecule type" value="Genomic_DNA"/>
</dbReference>
<organism evidence="1 2">
    <name type="scientific">Riccia sorocarpa</name>
    <dbReference type="NCBI Taxonomy" id="122646"/>
    <lineage>
        <taxon>Eukaryota</taxon>
        <taxon>Viridiplantae</taxon>
        <taxon>Streptophyta</taxon>
        <taxon>Embryophyta</taxon>
        <taxon>Marchantiophyta</taxon>
        <taxon>Marchantiopsida</taxon>
        <taxon>Marchantiidae</taxon>
        <taxon>Marchantiales</taxon>
        <taxon>Ricciaceae</taxon>
        <taxon>Riccia</taxon>
    </lineage>
</organism>
<name>A0ABD3HSV9_9MARC</name>
<proteinExistence type="predicted"/>
<protein>
    <recommendedName>
        <fullName evidence="3">Reverse transcriptase domain-containing protein</fullName>
    </recommendedName>
</protein>
<evidence type="ECO:0008006" key="3">
    <source>
        <dbReference type="Google" id="ProtNLM"/>
    </source>
</evidence>